<dbReference type="RefSeq" id="WP_290362546.1">
    <property type="nucleotide sequence ID" value="NZ_JAUFQU010000001.1"/>
</dbReference>
<feature type="signal peptide" evidence="1">
    <location>
        <begin position="1"/>
        <end position="18"/>
    </location>
</feature>
<evidence type="ECO:0000259" key="2">
    <source>
        <dbReference type="Pfam" id="PF12969"/>
    </source>
</evidence>
<gene>
    <name evidence="3" type="ORF">QW060_04950</name>
</gene>
<reference evidence="4" key="1">
    <citation type="journal article" date="2019" name="Int. J. Syst. Evol. Microbiol.">
        <title>The Global Catalogue of Microorganisms (GCM) 10K type strain sequencing project: providing services to taxonomists for standard genome sequencing and annotation.</title>
        <authorList>
            <consortium name="The Broad Institute Genomics Platform"/>
            <consortium name="The Broad Institute Genome Sequencing Center for Infectious Disease"/>
            <person name="Wu L."/>
            <person name="Ma J."/>
        </authorList>
    </citation>
    <scope>NUCLEOTIDE SEQUENCE [LARGE SCALE GENOMIC DNA]</scope>
    <source>
        <strain evidence="4">CECT 7184</strain>
    </source>
</reference>
<organism evidence="3 4">
    <name type="scientific">Paenimyroides ceti</name>
    <dbReference type="NCBI Taxonomy" id="395087"/>
    <lineage>
        <taxon>Bacteria</taxon>
        <taxon>Pseudomonadati</taxon>
        <taxon>Bacteroidota</taxon>
        <taxon>Flavobacteriia</taxon>
        <taxon>Flavobacteriales</taxon>
        <taxon>Flavobacteriaceae</taxon>
        <taxon>Paenimyroides</taxon>
    </lineage>
</organism>
<proteinExistence type="predicted"/>
<dbReference type="EMBL" id="JAUFQU010000001">
    <property type="protein sequence ID" value="MDN3706474.1"/>
    <property type="molecule type" value="Genomic_DNA"/>
</dbReference>
<dbReference type="Gene3D" id="2.60.120.1130">
    <property type="match status" value="1"/>
</dbReference>
<feature type="chain" id="PRO_5045412299" evidence="1">
    <location>
        <begin position="19"/>
        <end position="626"/>
    </location>
</feature>
<accession>A0ABT8CPN3</accession>
<keyword evidence="4" id="KW-1185">Reference proteome</keyword>
<dbReference type="InterPro" id="IPR024618">
    <property type="entry name" value="DUF3857"/>
</dbReference>
<sequence length="626" mass="71811">MNLKVLLFLMVFPLAVFSQNKDINPELLKKVNSVILDEHVNVKISSVRNMHISQKKSIMIMNKKGIEDINAYVYFSKSTKVKDVQAELLDISGKSIKKYKKKDFKEQSTSQGFEVSDDRILFLDINYSNFPFIVNFESVIETTNTAFVPNYFPLKNYNQSIVHSTYQLDYPESIDLKVKNTKSNVFSINDKSSNGSKVYEVSNIEAIEREYLSPSLYQVLPNVRFSLPVFHLEGYDGKANSWQEFSAWMYNDLLKGTESLSSETVSRIESLTKDFSSDLDKIKIVYKFVQNKTRYISVQLGIGGWKPMLAKDVDRLGYGDCKALTNYTRALLKAINIESYYTVIYGGSSQRDIDPDFTALEGNHAILAVPYKDDYIWLECTSQTNPFGYIANFTDNRYALIIDENKGQIIKTKKYQDKDNQYLNSVAASIDNKGNLKAKINRSYLGSKLDDILSVSKLDDTDKQKYYREEFSQLIDLSFSEQFLQLQENENAMDEKLAFSSSGFAKKADTYLMITLNPLIKTYSTLGDSNRKMDIIIQRGFVDINEVILNIPEGYKVESLPRKLLIDNKFGKIAADFLIEANQIKANYTFELKSGQYTKEEQTDLRSFFNQYFSVINQKILLTSNL</sequence>
<dbReference type="Pfam" id="PF12969">
    <property type="entry name" value="DUF3857"/>
    <property type="match status" value="1"/>
</dbReference>
<name>A0ABT8CPN3_9FLAO</name>
<dbReference type="InterPro" id="IPR038765">
    <property type="entry name" value="Papain-like_cys_pep_sf"/>
</dbReference>
<comment type="caution">
    <text evidence="3">The sequence shown here is derived from an EMBL/GenBank/DDBJ whole genome shotgun (WGS) entry which is preliminary data.</text>
</comment>
<dbReference type="Proteomes" id="UP001242368">
    <property type="component" value="Unassembled WGS sequence"/>
</dbReference>
<evidence type="ECO:0000313" key="4">
    <source>
        <dbReference type="Proteomes" id="UP001242368"/>
    </source>
</evidence>
<dbReference type="Gene3D" id="2.60.40.3140">
    <property type="match status" value="1"/>
</dbReference>
<dbReference type="SUPFAM" id="SSF54001">
    <property type="entry name" value="Cysteine proteinases"/>
    <property type="match status" value="1"/>
</dbReference>
<keyword evidence="1" id="KW-0732">Signal</keyword>
<evidence type="ECO:0000256" key="1">
    <source>
        <dbReference type="SAM" id="SignalP"/>
    </source>
</evidence>
<protein>
    <submittedName>
        <fullName evidence="3">DUF3857 domain-containing protein</fullName>
    </submittedName>
</protein>
<evidence type="ECO:0000313" key="3">
    <source>
        <dbReference type="EMBL" id="MDN3706474.1"/>
    </source>
</evidence>
<feature type="domain" description="DUF3857" evidence="2">
    <location>
        <begin position="55"/>
        <end position="202"/>
    </location>
</feature>
<dbReference type="Gene3D" id="3.10.620.30">
    <property type="match status" value="1"/>
</dbReference>